<dbReference type="SMART" id="SM00448">
    <property type="entry name" value="REC"/>
    <property type="match status" value="1"/>
</dbReference>
<dbReference type="Gene3D" id="1.10.287.130">
    <property type="match status" value="1"/>
</dbReference>
<dbReference type="PRINTS" id="PR00344">
    <property type="entry name" value="BCTRLSENSOR"/>
</dbReference>
<dbReference type="PROSITE" id="PS01124">
    <property type="entry name" value="HTH_ARAC_FAMILY_2"/>
    <property type="match status" value="1"/>
</dbReference>
<feature type="domain" description="HTH araC/xylS-type" evidence="9">
    <location>
        <begin position="1222"/>
        <end position="1320"/>
    </location>
</feature>
<gene>
    <name evidence="12" type="ORF">IC229_00390</name>
</gene>
<evidence type="ECO:0000256" key="4">
    <source>
        <dbReference type="ARBA" id="ARBA00023015"/>
    </source>
</evidence>
<dbReference type="Gene3D" id="2.130.10.10">
    <property type="entry name" value="YVTN repeat-like/Quinoprotein amine dehydrogenase"/>
    <property type="match status" value="2"/>
</dbReference>
<comment type="caution">
    <text evidence="12">The sequence shown here is derived from an EMBL/GenBank/DDBJ whole genome shotgun (WGS) entry which is preliminary data.</text>
</comment>
<feature type="transmembrane region" description="Helical" evidence="8">
    <location>
        <begin position="762"/>
        <end position="784"/>
    </location>
</feature>
<organism evidence="12 13">
    <name type="scientific">Spirosoma profusum</name>
    <dbReference type="NCBI Taxonomy" id="2771354"/>
    <lineage>
        <taxon>Bacteria</taxon>
        <taxon>Pseudomonadati</taxon>
        <taxon>Bacteroidota</taxon>
        <taxon>Cytophagia</taxon>
        <taxon>Cytophagales</taxon>
        <taxon>Cytophagaceae</taxon>
        <taxon>Spirosoma</taxon>
    </lineage>
</organism>
<dbReference type="SUPFAM" id="SSF63829">
    <property type="entry name" value="Calcium-dependent phosphotriesterase"/>
    <property type="match status" value="1"/>
</dbReference>
<accession>A0A926XTK3</accession>
<dbReference type="InterPro" id="IPR018060">
    <property type="entry name" value="HTH_AraC"/>
</dbReference>
<dbReference type="GO" id="GO:0003700">
    <property type="term" value="F:DNA-binding transcription factor activity"/>
    <property type="evidence" value="ECO:0007669"/>
    <property type="project" value="InterPro"/>
</dbReference>
<dbReference type="GO" id="GO:0043565">
    <property type="term" value="F:sequence-specific DNA binding"/>
    <property type="evidence" value="ECO:0007669"/>
    <property type="project" value="InterPro"/>
</dbReference>
<dbReference type="PROSITE" id="PS50109">
    <property type="entry name" value="HIS_KIN"/>
    <property type="match status" value="1"/>
</dbReference>
<dbReference type="InterPro" id="IPR004358">
    <property type="entry name" value="Sig_transdc_His_kin-like_C"/>
</dbReference>
<evidence type="ECO:0000256" key="1">
    <source>
        <dbReference type="ARBA" id="ARBA00000085"/>
    </source>
</evidence>
<sequence length="1322" mass="150919">MLLKVHPRWLFSSNRAKQAFLLPGYLLLLTVCILPTLRAQSFNLPRPELITARQGLPQAFVPAIVQDRQGFIWMATRDGLSRYDGRNFKVFQPTTERASLSSSSMADIQTDSSRRLWILSEEKEIDIFDPARETFINFSRLPFFRRALGQERIEKYYPDNQNRLWLILGKPGKLICIDLATNRIHRFPELKSVITVRQNLGGPTWVATKNQLYRQDKQTGRLISWFTQPETYQSRPDTIQNLYVRPDGLLMLASNQHMTILHPQQGLLNRIVLPTYRSQWKYYFATDSRGNTFFNLDTLLLRFNPQQDSQRLETVAGSRYCRSMFIDQSDVLWMGTNGYGIRKYNLRAAAFDARPYNRGFQNDVVSAYLGVPADQFSGFPLLSSPYKFRYTFDKQGQLWFNAGITPFLRLNLATKQITPIQFPIKLDPSELNLTHSASLATDPDGRVWAIYDTLVVYQEEGRWKRFPFSIQSTVGLPVNQLVVDRQALWLATVAKGLYRVDRTTGQVRHYASQPNNVTSLSSNELIGLFADPLDTNLLWIGTFGSGLCRFDKRTGQCRRLTTQDGLPNNVVYSAIPDRRGGIWVGTNQGLCRVDRRTLRTRTYTQEDGLQADEFNRFHNLHLPDDRIILGGVDGITAFDPQQIGEDTYQPDVQLTDIQINNKPFKPDQDSLSVQAMPELVLPHDQNFVTVGFAAMQYNRQTKIRYRYRLEGLNDDWIYTDRPVAEYTGLRPGSYILRVNASNTSGHWSSHVRTLHLTIQSPWWGTFWAYACYVLLSLLIVYVLAQQYRRRLFLQQSVVFKQKESAHLREVDAMKTRFFTNITHEFRTPLTLILTPIGQMMQEERSKTDKRRLDVIDRNAHQLLGLINQLLDLSKLESGHLSVNESRGSLDEFIGERIQSFSAEAESKEIQLTYQSQIEGDYWFDMGKLECILYNLVANALKFTSSGGSIRVTLKPGIYLTVSDTGIGIPADKIDHIFNRFYQATSDSERSISVSKPEGTGIGLALVKEFIGLQGGSINVVSQEERGSTFTVFLPYRRVVAESLNQPVVEKPVTYQEDVAADSSTNIQNGEAPTILLVEDNLELLEFITSSLPATYRIHQATNGLQGFEEALKRAPDLIISDVMMPGMDGFTLCRKLKEDPRTNYIPVVLLTARTAMDSRLQGLTEGADDYLTKPFNLHELRLRITNLLERQRRFRDQMRKVLTSSDATLPATDTSVSNPFLEQLYTLLDTHLDDSTFGVDELADKAYLSRMHLHRKLKNLTGLSTSDFIRAYRLKRATQLLIQGQPVSQTAYAVGFESPAYFTRSFRQLYGLTPSDYATQAN</sequence>
<evidence type="ECO:0000259" key="11">
    <source>
        <dbReference type="PROSITE" id="PS50110"/>
    </source>
</evidence>
<evidence type="ECO:0000256" key="3">
    <source>
        <dbReference type="ARBA" id="ARBA00022553"/>
    </source>
</evidence>
<dbReference type="InterPro" id="IPR003594">
    <property type="entry name" value="HATPase_dom"/>
</dbReference>
<dbReference type="PROSITE" id="PS50110">
    <property type="entry name" value="RESPONSE_REGULATORY"/>
    <property type="match status" value="1"/>
</dbReference>
<dbReference type="InterPro" id="IPR015943">
    <property type="entry name" value="WD40/YVTN_repeat-like_dom_sf"/>
</dbReference>
<dbReference type="InterPro" id="IPR011123">
    <property type="entry name" value="Y_Y_Y"/>
</dbReference>
<dbReference type="Gene3D" id="2.60.40.10">
    <property type="entry name" value="Immunoglobulins"/>
    <property type="match status" value="1"/>
</dbReference>
<keyword evidence="8" id="KW-0472">Membrane</keyword>
<dbReference type="InterPro" id="IPR036097">
    <property type="entry name" value="HisK_dim/P_sf"/>
</dbReference>
<dbReference type="Pfam" id="PF00072">
    <property type="entry name" value="Response_reg"/>
    <property type="match status" value="1"/>
</dbReference>
<dbReference type="Pfam" id="PF07495">
    <property type="entry name" value="Y_Y_Y"/>
    <property type="match status" value="1"/>
</dbReference>
<feature type="modified residue" description="4-aspartylphosphate" evidence="7">
    <location>
        <position position="1121"/>
    </location>
</feature>
<dbReference type="Pfam" id="PF07494">
    <property type="entry name" value="Reg_prop"/>
    <property type="match status" value="2"/>
</dbReference>
<dbReference type="Pfam" id="PF12833">
    <property type="entry name" value="HTH_18"/>
    <property type="match status" value="1"/>
</dbReference>
<dbReference type="EC" id="2.7.13.3" evidence="2"/>
<dbReference type="Gene3D" id="1.10.10.60">
    <property type="entry name" value="Homeodomain-like"/>
    <property type="match status" value="1"/>
</dbReference>
<dbReference type="InterPro" id="IPR018062">
    <property type="entry name" value="HTH_AraC-typ_CS"/>
</dbReference>
<dbReference type="SMART" id="SM00387">
    <property type="entry name" value="HATPase_c"/>
    <property type="match status" value="1"/>
</dbReference>
<dbReference type="PANTHER" id="PTHR43547:SF2">
    <property type="entry name" value="HYBRID SIGNAL TRANSDUCTION HISTIDINE KINASE C"/>
    <property type="match status" value="1"/>
</dbReference>
<dbReference type="Proteomes" id="UP000598820">
    <property type="component" value="Unassembled WGS sequence"/>
</dbReference>
<dbReference type="PROSITE" id="PS00041">
    <property type="entry name" value="HTH_ARAC_FAMILY_1"/>
    <property type="match status" value="1"/>
</dbReference>
<dbReference type="SUPFAM" id="SSF55874">
    <property type="entry name" value="ATPase domain of HSP90 chaperone/DNA topoisomerase II/histidine kinase"/>
    <property type="match status" value="1"/>
</dbReference>
<evidence type="ECO:0000259" key="10">
    <source>
        <dbReference type="PROSITE" id="PS50109"/>
    </source>
</evidence>
<dbReference type="SUPFAM" id="SSF47384">
    <property type="entry name" value="Homodimeric domain of signal transducing histidine kinase"/>
    <property type="match status" value="1"/>
</dbReference>
<dbReference type="Pfam" id="PF02518">
    <property type="entry name" value="HATPase_c"/>
    <property type="match status" value="1"/>
</dbReference>
<feature type="domain" description="Histidine kinase" evidence="10">
    <location>
        <begin position="820"/>
        <end position="1037"/>
    </location>
</feature>
<evidence type="ECO:0000313" key="13">
    <source>
        <dbReference type="Proteomes" id="UP000598820"/>
    </source>
</evidence>
<evidence type="ECO:0000259" key="9">
    <source>
        <dbReference type="PROSITE" id="PS01124"/>
    </source>
</evidence>
<protein>
    <recommendedName>
        <fullName evidence="2">histidine kinase</fullName>
        <ecNumber evidence="2">2.7.13.3</ecNumber>
    </recommendedName>
</protein>
<dbReference type="InterPro" id="IPR036890">
    <property type="entry name" value="HATPase_C_sf"/>
</dbReference>
<feature type="domain" description="Response regulatory" evidence="11">
    <location>
        <begin position="1073"/>
        <end position="1188"/>
    </location>
</feature>
<keyword evidence="13" id="KW-1185">Reference proteome</keyword>
<dbReference type="SMART" id="SM00342">
    <property type="entry name" value="HTH_ARAC"/>
    <property type="match status" value="1"/>
</dbReference>
<evidence type="ECO:0000256" key="6">
    <source>
        <dbReference type="ARBA" id="ARBA00023163"/>
    </source>
</evidence>
<evidence type="ECO:0000256" key="7">
    <source>
        <dbReference type="PROSITE-ProRule" id="PRU00169"/>
    </source>
</evidence>
<dbReference type="InterPro" id="IPR001789">
    <property type="entry name" value="Sig_transdc_resp-reg_receiver"/>
</dbReference>
<dbReference type="InterPro" id="IPR009057">
    <property type="entry name" value="Homeodomain-like_sf"/>
</dbReference>
<dbReference type="InterPro" id="IPR003661">
    <property type="entry name" value="HisK_dim/P_dom"/>
</dbReference>
<dbReference type="CDD" id="cd00082">
    <property type="entry name" value="HisKA"/>
    <property type="match status" value="1"/>
</dbReference>
<keyword evidence="8" id="KW-1133">Transmembrane helix</keyword>
<dbReference type="GO" id="GO:0000155">
    <property type="term" value="F:phosphorelay sensor kinase activity"/>
    <property type="evidence" value="ECO:0007669"/>
    <property type="project" value="InterPro"/>
</dbReference>
<keyword evidence="3 7" id="KW-0597">Phosphoprotein</keyword>
<comment type="catalytic activity">
    <reaction evidence="1">
        <text>ATP + protein L-histidine = ADP + protein N-phospho-L-histidine.</text>
        <dbReference type="EC" id="2.7.13.3"/>
    </reaction>
</comment>
<dbReference type="InterPro" id="IPR011047">
    <property type="entry name" value="Quinoprotein_ADH-like_sf"/>
</dbReference>
<evidence type="ECO:0000313" key="12">
    <source>
        <dbReference type="EMBL" id="MBD2699076.1"/>
    </source>
</evidence>
<evidence type="ECO:0000256" key="8">
    <source>
        <dbReference type="SAM" id="Phobius"/>
    </source>
</evidence>
<dbReference type="SUPFAM" id="SSF46689">
    <property type="entry name" value="Homeodomain-like"/>
    <property type="match status" value="1"/>
</dbReference>
<keyword evidence="5" id="KW-0238">DNA-binding</keyword>
<dbReference type="EMBL" id="JACWZY010000001">
    <property type="protein sequence ID" value="MBD2699076.1"/>
    <property type="molecule type" value="Genomic_DNA"/>
</dbReference>
<dbReference type="SMART" id="SM00388">
    <property type="entry name" value="HisKA"/>
    <property type="match status" value="1"/>
</dbReference>
<dbReference type="Pfam" id="PF00512">
    <property type="entry name" value="HisKA"/>
    <property type="match status" value="1"/>
</dbReference>
<dbReference type="SUPFAM" id="SSF50998">
    <property type="entry name" value="Quinoprotein alcohol dehydrogenase-like"/>
    <property type="match status" value="1"/>
</dbReference>
<evidence type="ECO:0000256" key="5">
    <source>
        <dbReference type="ARBA" id="ARBA00023125"/>
    </source>
</evidence>
<reference evidence="12" key="1">
    <citation type="submission" date="2020-09" db="EMBL/GenBank/DDBJ databases">
        <authorList>
            <person name="Kim M.K."/>
        </authorList>
    </citation>
    <scope>NUCLEOTIDE SEQUENCE</scope>
    <source>
        <strain evidence="12">BT702</strain>
    </source>
</reference>
<keyword evidence="6" id="KW-0804">Transcription</keyword>
<dbReference type="Gene3D" id="3.40.50.2300">
    <property type="match status" value="1"/>
</dbReference>
<name>A0A926XTK3_9BACT</name>
<dbReference type="FunFam" id="1.10.287.130:FF:000045">
    <property type="entry name" value="Two-component system sensor histidine kinase/response regulator"/>
    <property type="match status" value="1"/>
</dbReference>
<dbReference type="InterPro" id="IPR005467">
    <property type="entry name" value="His_kinase_dom"/>
</dbReference>
<dbReference type="PANTHER" id="PTHR43547">
    <property type="entry name" value="TWO-COMPONENT HISTIDINE KINASE"/>
    <property type="match status" value="1"/>
</dbReference>
<keyword evidence="4" id="KW-0805">Transcription regulation</keyword>
<dbReference type="Gene3D" id="3.30.565.10">
    <property type="entry name" value="Histidine kinase-like ATPase, C-terminal domain"/>
    <property type="match status" value="1"/>
</dbReference>
<dbReference type="InterPro" id="IPR011110">
    <property type="entry name" value="Reg_prop"/>
</dbReference>
<evidence type="ECO:0000256" key="2">
    <source>
        <dbReference type="ARBA" id="ARBA00012438"/>
    </source>
</evidence>
<proteinExistence type="predicted"/>
<keyword evidence="8" id="KW-0812">Transmembrane</keyword>
<dbReference type="SUPFAM" id="SSF52172">
    <property type="entry name" value="CheY-like"/>
    <property type="match status" value="1"/>
</dbReference>
<dbReference type="RefSeq" id="WP_190884941.1">
    <property type="nucleotide sequence ID" value="NZ_JACWZY010000001.1"/>
</dbReference>
<dbReference type="InterPro" id="IPR013783">
    <property type="entry name" value="Ig-like_fold"/>
</dbReference>
<dbReference type="InterPro" id="IPR011006">
    <property type="entry name" value="CheY-like_superfamily"/>
</dbReference>